<dbReference type="SUPFAM" id="SSF56935">
    <property type="entry name" value="Porins"/>
    <property type="match status" value="1"/>
</dbReference>
<dbReference type="PANTHER" id="PTHR40980:SF5">
    <property type="entry name" value="TONB-DEPENDENT RECEPTOR"/>
    <property type="match status" value="1"/>
</dbReference>
<protein>
    <submittedName>
        <fullName evidence="8">TonB-dependent receptor domain-containing protein</fullName>
    </submittedName>
</protein>
<evidence type="ECO:0000256" key="1">
    <source>
        <dbReference type="ARBA" id="ARBA00004442"/>
    </source>
</evidence>
<comment type="caution">
    <text evidence="8">The sequence shown here is derived from an EMBL/GenBank/DDBJ whole genome shotgun (WGS) entry which is preliminary data.</text>
</comment>
<keyword evidence="2 4" id="KW-0472">Membrane</keyword>
<dbReference type="Gene3D" id="2.40.170.20">
    <property type="entry name" value="TonB-dependent receptor, beta-barrel domain"/>
    <property type="match status" value="1"/>
</dbReference>
<dbReference type="RefSeq" id="WP_290247805.1">
    <property type="nucleotide sequence ID" value="NZ_JAUFQT010000001.1"/>
</dbReference>
<keyword evidence="3" id="KW-0998">Cell outer membrane</keyword>
<keyword evidence="8" id="KW-0675">Receptor</keyword>
<dbReference type="EMBL" id="JBHMEW010000066">
    <property type="protein sequence ID" value="MFB9213162.1"/>
    <property type="molecule type" value="Genomic_DNA"/>
</dbReference>
<organism evidence="8 9">
    <name type="scientific">Echinicola jeungdonensis</name>
    <dbReference type="NCBI Taxonomy" id="709343"/>
    <lineage>
        <taxon>Bacteria</taxon>
        <taxon>Pseudomonadati</taxon>
        <taxon>Bacteroidota</taxon>
        <taxon>Cytophagia</taxon>
        <taxon>Cytophagales</taxon>
        <taxon>Cyclobacteriaceae</taxon>
        <taxon>Echinicola</taxon>
    </lineage>
</organism>
<dbReference type="InterPro" id="IPR037066">
    <property type="entry name" value="Plug_dom_sf"/>
</dbReference>
<evidence type="ECO:0000313" key="8">
    <source>
        <dbReference type="EMBL" id="MFB9213162.1"/>
    </source>
</evidence>
<dbReference type="PANTHER" id="PTHR40980">
    <property type="entry name" value="PLUG DOMAIN-CONTAINING PROTEIN"/>
    <property type="match status" value="1"/>
</dbReference>
<keyword evidence="5" id="KW-0732">Signal</keyword>
<feature type="chain" id="PRO_5047144689" evidence="5">
    <location>
        <begin position="23"/>
        <end position="959"/>
    </location>
</feature>
<evidence type="ECO:0000256" key="5">
    <source>
        <dbReference type="SAM" id="SignalP"/>
    </source>
</evidence>
<evidence type="ECO:0000256" key="4">
    <source>
        <dbReference type="RuleBase" id="RU003357"/>
    </source>
</evidence>
<reference evidence="8 9" key="1">
    <citation type="submission" date="2024-09" db="EMBL/GenBank/DDBJ databases">
        <authorList>
            <person name="Sun Q."/>
            <person name="Mori K."/>
        </authorList>
    </citation>
    <scope>NUCLEOTIDE SEQUENCE [LARGE SCALE GENOMIC DNA]</scope>
    <source>
        <strain evidence="8 9">CECT 7682</strain>
    </source>
</reference>
<evidence type="ECO:0000256" key="2">
    <source>
        <dbReference type="ARBA" id="ARBA00023136"/>
    </source>
</evidence>
<dbReference type="Pfam" id="PF07715">
    <property type="entry name" value="Plug"/>
    <property type="match status" value="1"/>
</dbReference>
<evidence type="ECO:0000313" key="9">
    <source>
        <dbReference type="Proteomes" id="UP001589654"/>
    </source>
</evidence>
<dbReference type="InterPro" id="IPR036942">
    <property type="entry name" value="Beta-barrel_TonB_sf"/>
</dbReference>
<name>A0ABV5J8J9_9BACT</name>
<dbReference type="InterPro" id="IPR008969">
    <property type="entry name" value="CarboxyPept-like_regulatory"/>
</dbReference>
<comment type="similarity">
    <text evidence="4">Belongs to the TonB-dependent receptor family.</text>
</comment>
<evidence type="ECO:0000259" key="6">
    <source>
        <dbReference type="Pfam" id="PF00593"/>
    </source>
</evidence>
<dbReference type="Gene3D" id="2.170.130.10">
    <property type="entry name" value="TonB-dependent receptor, plug domain"/>
    <property type="match status" value="1"/>
</dbReference>
<keyword evidence="9" id="KW-1185">Reference proteome</keyword>
<feature type="signal peptide" evidence="5">
    <location>
        <begin position="1"/>
        <end position="22"/>
    </location>
</feature>
<gene>
    <name evidence="8" type="ORF">ACFFUR_15195</name>
</gene>
<dbReference type="SUPFAM" id="SSF49464">
    <property type="entry name" value="Carboxypeptidase regulatory domain-like"/>
    <property type="match status" value="1"/>
</dbReference>
<feature type="domain" description="TonB-dependent receptor-like beta-barrel" evidence="6">
    <location>
        <begin position="495"/>
        <end position="904"/>
    </location>
</feature>
<dbReference type="Proteomes" id="UP001589654">
    <property type="component" value="Unassembled WGS sequence"/>
</dbReference>
<sequence>MNKFLVAITLMVLAFLPESTMAQKGTIRGTIYDADLGDPLLGVSILVKETQTGGVTDLDGSFEIKLEPGVYSLVASFISFNKLEINNVEVKAGEVTLLDNLQMSEETAELESVVISAKAIRTTEAALMTVKRNSPNMMDGISAASFKKIGDSDAASAIKRVTGVSIEGGKYVYIRGLGDRYTKTILNGVDIPGLDPDRNSIQMDIFPTNVVDNIIVSKSFTSDLPADFTGGVVDIETKDFPEEKTFRVSASGGYNPSMHFNSDYLRVNGSSTDILGFDNGKRNIPTSGAANIPQYAEVVGNPNSPQGQKYQRILRGFDPVMGGYRQSNLMDMSLGLSFGNQVALGNNNLGYNVALTYSNETQFYEDAEFNLFAKPQNGNEYEMVPLENQKGDYGVNNVLLGGLAGLAFKTDLSKIKLNFLHLQNGESKVGQFAFINSNLGAEFEAEQFNIEYSERSLTNVLLNGTHSFGATNDWQLEWKVSPTKSKINDPDVRFSRFRKPGNTISTEVGLPERIWRNLNEDNLVGKFDFTKNLTVNESPAKLKFGASYAYKERDFLIQSFQFPTGNAEFTGDPNDIFNEENLFSENSRMGVRYNPTFIPNNPNEYNSVVNNLGLYINGEFEPFEKVKTILGVRMEKYEQFYTGTNQDQTIVMDNDKVLDDVDFFPTVNLIYSVAENQNLRFSYSKTIARPSFKELSFAEILDPITGRTFIGGLFKESTDGGSQELWDGNLTSTRINNFDARWEMFQKRGEIISVSAYYKMFDSPIEMVQYLSAPGSFQPRNVGDGTVAGMELELRKSLSIISPSAENFFFNANVTLAESKIDMSESELMSRKLTAREGENVKSTRDMAGQAPYIVNTGISYNGFEKGLEAGLFYNLQGPTLTYIGFGNRTDTYTVPFHSLNFNLNKFFGPEERIQTGFKVSNILGQERKEVFRSYNSEDKTFTRLNPGTKISVKFSYSF</sequence>
<accession>A0ABV5J8J9</accession>
<keyword evidence="4" id="KW-0798">TonB box</keyword>
<feature type="domain" description="TonB-dependent receptor plug" evidence="7">
    <location>
        <begin position="131"/>
        <end position="232"/>
    </location>
</feature>
<proteinExistence type="inferred from homology"/>
<evidence type="ECO:0000256" key="3">
    <source>
        <dbReference type="ARBA" id="ARBA00023237"/>
    </source>
</evidence>
<evidence type="ECO:0000259" key="7">
    <source>
        <dbReference type="Pfam" id="PF07715"/>
    </source>
</evidence>
<dbReference type="Pfam" id="PF13715">
    <property type="entry name" value="CarbopepD_reg_2"/>
    <property type="match status" value="1"/>
</dbReference>
<dbReference type="Pfam" id="PF00593">
    <property type="entry name" value="TonB_dep_Rec_b-barrel"/>
    <property type="match status" value="1"/>
</dbReference>
<comment type="subcellular location">
    <subcellularLocation>
        <location evidence="1 4">Cell outer membrane</location>
    </subcellularLocation>
</comment>
<dbReference type="InterPro" id="IPR000531">
    <property type="entry name" value="Beta-barrel_TonB"/>
</dbReference>
<dbReference type="InterPro" id="IPR012910">
    <property type="entry name" value="Plug_dom"/>
</dbReference>
<dbReference type="Gene3D" id="2.60.40.1120">
    <property type="entry name" value="Carboxypeptidase-like, regulatory domain"/>
    <property type="match status" value="1"/>
</dbReference>